<evidence type="ECO:0000313" key="5">
    <source>
        <dbReference type="EMBL" id="MFC7275759.1"/>
    </source>
</evidence>
<dbReference type="InterPro" id="IPR050204">
    <property type="entry name" value="AraC_XylS_family_regulators"/>
</dbReference>
<keyword evidence="3" id="KW-0804">Transcription</keyword>
<proteinExistence type="predicted"/>
<evidence type="ECO:0000313" key="6">
    <source>
        <dbReference type="Proteomes" id="UP001596548"/>
    </source>
</evidence>
<keyword evidence="1" id="KW-0805">Transcription regulation</keyword>
<dbReference type="PANTHER" id="PTHR46796">
    <property type="entry name" value="HTH-TYPE TRANSCRIPTIONAL ACTIVATOR RHAS-RELATED"/>
    <property type="match status" value="1"/>
</dbReference>
<dbReference type="PROSITE" id="PS01124">
    <property type="entry name" value="HTH_ARAC_FAMILY_2"/>
    <property type="match status" value="1"/>
</dbReference>
<name>A0ABW2HW03_9ACTN</name>
<keyword evidence="6" id="KW-1185">Reference proteome</keyword>
<dbReference type="Pfam" id="PF12833">
    <property type="entry name" value="HTH_18"/>
    <property type="match status" value="1"/>
</dbReference>
<dbReference type="Pfam" id="PF14525">
    <property type="entry name" value="AraC_binding_2"/>
    <property type="match status" value="1"/>
</dbReference>
<gene>
    <name evidence="5" type="ORF">ACFQS1_17355</name>
</gene>
<evidence type="ECO:0000256" key="2">
    <source>
        <dbReference type="ARBA" id="ARBA00023125"/>
    </source>
</evidence>
<dbReference type="SUPFAM" id="SSF46689">
    <property type="entry name" value="Homeodomain-like"/>
    <property type="match status" value="1"/>
</dbReference>
<comment type="caution">
    <text evidence="5">The sequence shown here is derived from an EMBL/GenBank/DDBJ whole genome shotgun (WGS) entry which is preliminary data.</text>
</comment>
<keyword evidence="2" id="KW-0238">DNA-binding</keyword>
<dbReference type="RefSeq" id="WP_378969259.1">
    <property type="nucleotide sequence ID" value="NZ_JBHTBJ010000011.1"/>
</dbReference>
<dbReference type="EMBL" id="JBHTBJ010000011">
    <property type="protein sequence ID" value="MFC7275759.1"/>
    <property type="molecule type" value="Genomic_DNA"/>
</dbReference>
<feature type="domain" description="HTH araC/xylS-type" evidence="4">
    <location>
        <begin position="218"/>
        <end position="318"/>
    </location>
</feature>
<evidence type="ECO:0000259" key="4">
    <source>
        <dbReference type="PROSITE" id="PS01124"/>
    </source>
</evidence>
<accession>A0ABW2HW03</accession>
<reference evidence="6" key="1">
    <citation type="journal article" date="2019" name="Int. J. Syst. Evol. Microbiol.">
        <title>The Global Catalogue of Microorganisms (GCM) 10K type strain sequencing project: providing services to taxonomists for standard genome sequencing and annotation.</title>
        <authorList>
            <consortium name="The Broad Institute Genomics Platform"/>
            <consortium name="The Broad Institute Genome Sequencing Center for Infectious Disease"/>
            <person name="Wu L."/>
            <person name="Ma J."/>
        </authorList>
    </citation>
    <scope>NUCLEOTIDE SEQUENCE [LARGE SCALE GENOMIC DNA]</scope>
    <source>
        <strain evidence="6">XZYJT-10</strain>
    </source>
</reference>
<dbReference type="Gene3D" id="1.10.10.60">
    <property type="entry name" value="Homeodomain-like"/>
    <property type="match status" value="1"/>
</dbReference>
<evidence type="ECO:0000256" key="3">
    <source>
        <dbReference type="ARBA" id="ARBA00023163"/>
    </source>
</evidence>
<organism evidence="5 6">
    <name type="scientific">Paractinoplanes rhizophilus</name>
    <dbReference type="NCBI Taxonomy" id="1416877"/>
    <lineage>
        <taxon>Bacteria</taxon>
        <taxon>Bacillati</taxon>
        <taxon>Actinomycetota</taxon>
        <taxon>Actinomycetes</taxon>
        <taxon>Micromonosporales</taxon>
        <taxon>Micromonosporaceae</taxon>
        <taxon>Paractinoplanes</taxon>
    </lineage>
</organism>
<dbReference type="InterPro" id="IPR018060">
    <property type="entry name" value="HTH_AraC"/>
</dbReference>
<protein>
    <submittedName>
        <fullName evidence="5">Helix-turn-helix domain-containing protein</fullName>
    </submittedName>
</protein>
<evidence type="ECO:0000256" key="1">
    <source>
        <dbReference type="ARBA" id="ARBA00023015"/>
    </source>
</evidence>
<dbReference type="Proteomes" id="UP001596548">
    <property type="component" value="Unassembled WGS sequence"/>
</dbReference>
<sequence length="335" mass="36988">MDVVIRTDLLPADQRLSYLRQRCLSLPEPVEITSTEVAVPGSLTRFREAGPASIGSLHTHGPADWTIRRGPALIRRGDPESFRLLLNVDGVTGMDQHGRQTQLGPVQMALYDTSTPLTGWRRTPSAPGTLLMMMFPYASLGHPPRRVRALIGTPVDGRRGYGALVAQTLVRLERDADQFSAEQLAAGSRAVLELLRALLGSLQDGGEPPRGDRAALMTQIEAYVNRRLGDRLTPAGIAAAHHISVRTLHRLFAERGRAVGQWIHELRLDRCRRELAAADGPPRTIQMLAQRWGFADGPHLSRSFRAAYGLSPHEYRELMRQTGTSVHVGDTEVHH</sequence>
<dbReference type="PANTHER" id="PTHR46796:SF6">
    <property type="entry name" value="ARAC SUBFAMILY"/>
    <property type="match status" value="1"/>
</dbReference>
<dbReference type="InterPro" id="IPR035418">
    <property type="entry name" value="AraC-bd_2"/>
</dbReference>
<dbReference type="SMART" id="SM00342">
    <property type="entry name" value="HTH_ARAC"/>
    <property type="match status" value="1"/>
</dbReference>
<dbReference type="InterPro" id="IPR009057">
    <property type="entry name" value="Homeodomain-like_sf"/>
</dbReference>